<proteinExistence type="predicted"/>
<dbReference type="AlphaFoldDB" id="A0A0F8ZA62"/>
<accession>A0A0F8ZA62</accession>
<sequence length="63" mass="7008">MRFLCYTNREIVNVPGYKKVAVILIDNAIYNNMKAAQGIANFVMAITGELSGIEDTFTVNLHT</sequence>
<comment type="caution">
    <text evidence="1">The sequence shown here is derived from an EMBL/GenBank/DDBJ whole genome shotgun (WGS) entry which is preliminary data.</text>
</comment>
<reference evidence="1" key="1">
    <citation type="journal article" date="2015" name="Nature">
        <title>Complex archaea that bridge the gap between prokaryotes and eukaryotes.</title>
        <authorList>
            <person name="Spang A."/>
            <person name="Saw J.H."/>
            <person name="Jorgensen S.L."/>
            <person name="Zaremba-Niedzwiedzka K."/>
            <person name="Martijn J."/>
            <person name="Lind A.E."/>
            <person name="van Eijk R."/>
            <person name="Schleper C."/>
            <person name="Guy L."/>
            <person name="Ettema T.J."/>
        </authorList>
    </citation>
    <scope>NUCLEOTIDE SEQUENCE</scope>
</reference>
<gene>
    <name evidence="1" type="ORF">LCGC14_3059450</name>
</gene>
<organism evidence="1">
    <name type="scientific">marine sediment metagenome</name>
    <dbReference type="NCBI Taxonomy" id="412755"/>
    <lineage>
        <taxon>unclassified sequences</taxon>
        <taxon>metagenomes</taxon>
        <taxon>ecological metagenomes</taxon>
    </lineage>
</organism>
<evidence type="ECO:0000313" key="1">
    <source>
        <dbReference type="EMBL" id="KKK56946.1"/>
    </source>
</evidence>
<dbReference type="EMBL" id="LAZR01064737">
    <property type="protein sequence ID" value="KKK56946.1"/>
    <property type="molecule type" value="Genomic_DNA"/>
</dbReference>
<name>A0A0F8ZA62_9ZZZZ</name>
<protein>
    <submittedName>
        <fullName evidence="1">Uncharacterized protein</fullName>
    </submittedName>
</protein>